<gene>
    <name evidence="1" type="ORF">NEISUBOT_03124</name>
</gene>
<organism evidence="1 2">
    <name type="scientific">Neisseria subflava NJ9703</name>
    <dbReference type="NCBI Taxonomy" id="546268"/>
    <lineage>
        <taxon>Bacteria</taxon>
        <taxon>Pseudomonadati</taxon>
        <taxon>Pseudomonadota</taxon>
        <taxon>Betaproteobacteria</taxon>
        <taxon>Neisseriales</taxon>
        <taxon>Neisseriaceae</taxon>
        <taxon>Neisseria</taxon>
    </lineage>
</organism>
<sequence>MGLPFLFLLLQWAYCPIKNKSVCRLKFQTALLSKIISLPRKSDSFRDSFRRLNPSRYLHR</sequence>
<dbReference type="EMBL" id="ACEO02000001">
    <property type="protein sequence ID" value="EFC53127.1"/>
    <property type="molecule type" value="Genomic_DNA"/>
</dbReference>
<comment type="caution">
    <text evidence="1">The sequence shown here is derived from an EMBL/GenBank/DDBJ whole genome shotgun (WGS) entry which is preliminary data.</text>
</comment>
<evidence type="ECO:0000313" key="2">
    <source>
        <dbReference type="Proteomes" id="UP000004621"/>
    </source>
</evidence>
<accession>A0A9W5IST6</accession>
<proteinExistence type="predicted"/>
<name>A0A9W5IST6_NEISU</name>
<dbReference type="Proteomes" id="UP000004621">
    <property type="component" value="Unassembled WGS sequence"/>
</dbReference>
<evidence type="ECO:0000313" key="1">
    <source>
        <dbReference type="EMBL" id="EFC53127.1"/>
    </source>
</evidence>
<protein>
    <submittedName>
        <fullName evidence="1">Uncharacterized protein</fullName>
    </submittedName>
</protein>
<reference evidence="1 2" key="1">
    <citation type="submission" date="2010-01" db="EMBL/GenBank/DDBJ databases">
        <authorList>
            <person name="Weinstock G."/>
            <person name="Sodergren E."/>
            <person name="Clifton S."/>
            <person name="Fulton L."/>
            <person name="Fulton B."/>
            <person name="Courtney L."/>
            <person name="Fronick C."/>
            <person name="Harrison M."/>
            <person name="Strong C."/>
            <person name="Farmer C."/>
            <person name="Delahaunty K."/>
            <person name="Markovic C."/>
            <person name="Hall O."/>
            <person name="Minx P."/>
            <person name="Tomlinson C."/>
            <person name="Mitreva M."/>
            <person name="Nelson J."/>
            <person name="Hou S."/>
            <person name="Wollam A."/>
            <person name="Pepin K.H."/>
            <person name="Johnson M."/>
            <person name="Bhonagiri V."/>
            <person name="Nash W.E."/>
            <person name="Warren W."/>
            <person name="Chinwalla A."/>
            <person name="Mardis E.R."/>
            <person name="Wilson R.K."/>
        </authorList>
    </citation>
    <scope>NUCLEOTIDE SEQUENCE [LARGE SCALE GENOMIC DNA]</scope>
    <source>
        <strain evidence="1 2">NJ9703</strain>
    </source>
</reference>
<dbReference type="AlphaFoldDB" id="A0A9W5IST6"/>